<proteinExistence type="inferred from homology"/>
<dbReference type="PANTHER" id="PTHR11803:SF59">
    <property type="entry name" value="ENDORIBONUCLEASE"/>
    <property type="match status" value="1"/>
</dbReference>
<dbReference type="PANTHER" id="PTHR11803">
    <property type="entry name" value="2-IMINOBUTANOATE/2-IMINOPROPANOATE DEAMINASE RIDA"/>
    <property type="match status" value="1"/>
</dbReference>
<gene>
    <name evidence="2" type="ORF">BA1DRAFT_03583</name>
</gene>
<dbReference type="InterPro" id="IPR019897">
    <property type="entry name" value="RidA_CS"/>
</dbReference>
<dbReference type="SUPFAM" id="SSF55298">
    <property type="entry name" value="YjgF-like"/>
    <property type="match status" value="1"/>
</dbReference>
<accession>A0A022PG14</accession>
<dbReference type="InterPro" id="IPR006175">
    <property type="entry name" value="YjgF/YER057c/UK114"/>
</dbReference>
<dbReference type="Gene3D" id="3.30.1330.40">
    <property type="entry name" value="RutC-like"/>
    <property type="match status" value="1"/>
</dbReference>
<keyword evidence="3" id="KW-1185">Reference proteome</keyword>
<dbReference type="Pfam" id="PF01042">
    <property type="entry name" value="Ribonuc_L-PSP"/>
    <property type="match status" value="1"/>
</dbReference>
<evidence type="ECO:0000313" key="3">
    <source>
        <dbReference type="Proteomes" id="UP000023464"/>
    </source>
</evidence>
<comment type="caution">
    <text evidence="2">The sequence shown here is derived from an EMBL/GenBank/DDBJ whole genome shotgun (WGS) entry which is preliminary data.</text>
</comment>
<evidence type="ECO:0000313" key="2">
    <source>
        <dbReference type="EMBL" id="EYU13898.1"/>
    </source>
</evidence>
<dbReference type="GO" id="GO:0019239">
    <property type="term" value="F:deaminase activity"/>
    <property type="evidence" value="ECO:0007669"/>
    <property type="project" value="TreeGrafter"/>
</dbReference>
<dbReference type="GO" id="GO:0005829">
    <property type="term" value="C:cytosol"/>
    <property type="evidence" value="ECO:0007669"/>
    <property type="project" value="TreeGrafter"/>
</dbReference>
<dbReference type="InterPro" id="IPR035959">
    <property type="entry name" value="RutC-like_sf"/>
</dbReference>
<evidence type="ECO:0000256" key="1">
    <source>
        <dbReference type="ARBA" id="ARBA00010552"/>
    </source>
</evidence>
<dbReference type="AlphaFoldDB" id="A0A022PG14"/>
<protein>
    <submittedName>
        <fullName evidence="2">Reactive intermediate/imine deaminase</fullName>
    </submittedName>
</protein>
<dbReference type="PROSITE" id="PS01094">
    <property type="entry name" value="UPF0076"/>
    <property type="match status" value="1"/>
</dbReference>
<dbReference type="NCBIfam" id="TIGR00004">
    <property type="entry name" value="Rid family detoxifying hydrolase"/>
    <property type="match status" value="1"/>
</dbReference>
<dbReference type="RefSeq" id="WP_036781713.1">
    <property type="nucleotide sequence ID" value="NZ_CAWLTM010000050.1"/>
</dbReference>
<reference evidence="2 3" key="1">
    <citation type="submission" date="2014-03" db="EMBL/GenBank/DDBJ databases">
        <title>Draft Genome of Photorhabdus luminescens BA1, an Egyptian Isolate.</title>
        <authorList>
            <person name="Ghazal S."/>
            <person name="Hurst S.G.IV."/>
            <person name="Morris K."/>
            <person name="Thomas K."/>
            <person name="Tisa L.S."/>
        </authorList>
    </citation>
    <scope>NUCLEOTIDE SEQUENCE [LARGE SCALE GENOMIC DNA]</scope>
    <source>
        <strain evidence="2 3">BA1</strain>
    </source>
</reference>
<dbReference type="PATRIC" id="fig|1393736.3.peg.3651"/>
<dbReference type="Proteomes" id="UP000023464">
    <property type="component" value="Unassembled WGS sequence"/>
</dbReference>
<dbReference type="CDD" id="cd00448">
    <property type="entry name" value="YjgF_YER057c_UK114_family"/>
    <property type="match status" value="1"/>
</dbReference>
<sequence length="132" mass="14346">MIKTIDTKNAPAATGPYSQGKQINNVIYLSGQIPINPITGSVQGTTIIEQTEQVIANIKAILKSVDLSLESVIKTMCFLTDMAHFAEFNSVYEKYFVSKPARSCIAVKQLPKNALIEIEIIALAESVSHCSS</sequence>
<comment type="similarity">
    <text evidence="1">Belongs to the RutC family.</text>
</comment>
<name>A0A022PG14_9GAMM</name>
<dbReference type="InterPro" id="IPR006056">
    <property type="entry name" value="RidA"/>
</dbReference>
<dbReference type="EMBL" id="JFGV01000065">
    <property type="protein sequence ID" value="EYU13898.1"/>
    <property type="molecule type" value="Genomic_DNA"/>
</dbReference>
<organism evidence="2 3">
    <name type="scientific">Photorhabdus aegyptia</name>
    <dbReference type="NCBI Taxonomy" id="2805098"/>
    <lineage>
        <taxon>Bacteria</taxon>
        <taxon>Pseudomonadati</taxon>
        <taxon>Pseudomonadota</taxon>
        <taxon>Gammaproteobacteria</taxon>
        <taxon>Enterobacterales</taxon>
        <taxon>Morganellaceae</taxon>
        <taxon>Photorhabdus</taxon>
    </lineage>
</organism>
<dbReference type="FunFam" id="3.30.1330.40:FF:000001">
    <property type="entry name" value="L-PSP family endoribonuclease"/>
    <property type="match status" value="1"/>
</dbReference>